<dbReference type="AlphaFoldDB" id="A0A096FKT9"/>
<dbReference type="InterPro" id="IPR006311">
    <property type="entry name" value="TAT_signal"/>
</dbReference>
<keyword evidence="1 4" id="KW-0560">Oxidoreductase</keyword>
<dbReference type="PROSITE" id="PS51318">
    <property type="entry name" value="TAT"/>
    <property type="match status" value="1"/>
</dbReference>
<dbReference type="PANTHER" id="PTHR43774">
    <property type="entry name" value="PEPTIDE METHIONINE SULFOXIDE REDUCTASE"/>
    <property type="match status" value="1"/>
</dbReference>
<evidence type="ECO:0000256" key="2">
    <source>
        <dbReference type="ARBA" id="ARBA00047806"/>
    </source>
</evidence>
<dbReference type="NCBIfam" id="TIGR00401">
    <property type="entry name" value="msrA"/>
    <property type="match status" value="1"/>
</dbReference>
<comment type="catalytic activity">
    <reaction evidence="3 4">
        <text>[thioredoxin]-disulfide + L-methionine + H2O = L-methionine (S)-S-oxide + [thioredoxin]-dithiol</text>
        <dbReference type="Rhea" id="RHEA:19993"/>
        <dbReference type="Rhea" id="RHEA-COMP:10698"/>
        <dbReference type="Rhea" id="RHEA-COMP:10700"/>
        <dbReference type="ChEBI" id="CHEBI:15377"/>
        <dbReference type="ChEBI" id="CHEBI:29950"/>
        <dbReference type="ChEBI" id="CHEBI:50058"/>
        <dbReference type="ChEBI" id="CHEBI:57844"/>
        <dbReference type="ChEBI" id="CHEBI:58772"/>
        <dbReference type="EC" id="1.8.4.11"/>
    </reaction>
</comment>
<evidence type="ECO:0000313" key="7">
    <source>
        <dbReference type="Proteomes" id="UP000029553"/>
    </source>
</evidence>
<comment type="function">
    <text evidence="4">Has an important function as a repair enzyme for proteins that have been inactivated by oxidation. Catalyzes the reversible oxidation-reduction of methionine sulfoxide in proteins to methionine.</text>
</comment>
<dbReference type="GO" id="GO:0008113">
    <property type="term" value="F:peptide-methionine (S)-S-oxide reductase activity"/>
    <property type="evidence" value="ECO:0007669"/>
    <property type="project" value="UniProtKB-UniRule"/>
</dbReference>
<evidence type="ECO:0000313" key="6">
    <source>
        <dbReference type="EMBL" id="KGH30519.1"/>
    </source>
</evidence>
<evidence type="ECO:0000259" key="5">
    <source>
        <dbReference type="Pfam" id="PF01625"/>
    </source>
</evidence>
<dbReference type="InterPro" id="IPR036509">
    <property type="entry name" value="Met_Sox_Rdtase_MsrA_sf"/>
</dbReference>
<comment type="catalytic activity">
    <reaction evidence="2 4">
        <text>L-methionyl-[protein] + [thioredoxin]-disulfide + H2O = L-methionyl-(S)-S-oxide-[protein] + [thioredoxin]-dithiol</text>
        <dbReference type="Rhea" id="RHEA:14217"/>
        <dbReference type="Rhea" id="RHEA-COMP:10698"/>
        <dbReference type="Rhea" id="RHEA-COMP:10700"/>
        <dbReference type="Rhea" id="RHEA-COMP:12313"/>
        <dbReference type="Rhea" id="RHEA-COMP:12315"/>
        <dbReference type="ChEBI" id="CHEBI:15377"/>
        <dbReference type="ChEBI" id="CHEBI:16044"/>
        <dbReference type="ChEBI" id="CHEBI:29950"/>
        <dbReference type="ChEBI" id="CHEBI:44120"/>
        <dbReference type="ChEBI" id="CHEBI:50058"/>
        <dbReference type="EC" id="1.8.4.11"/>
    </reaction>
</comment>
<dbReference type="GO" id="GO:0033744">
    <property type="term" value="F:L-methionine:thioredoxin-disulfide S-oxidoreductase activity"/>
    <property type="evidence" value="ECO:0007669"/>
    <property type="project" value="RHEA"/>
</dbReference>
<feature type="active site" evidence="4">
    <location>
        <position position="69"/>
    </location>
</feature>
<dbReference type="RefSeq" id="WP_034368733.1">
    <property type="nucleotide sequence ID" value="NZ_AWOR01000043.1"/>
</dbReference>
<accession>A0A096FKT9</accession>
<evidence type="ECO:0000256" key="3">
    <source>
        <dbReference type="ARBA" id="ARBA00048782"/>
    </source>
</evidence>
<comment type="caution">
    <text evidence="6">The sequence shown here is derived from an EMBL/GenBank/DDBJ whole genome shotgun (WGS) entry which is preliminary data.</text>
</comment>
<dbReference type="Pfam" id="PF01625">
    <property type="entry name" value="PMSR"/>
    <property type="match status" value="1"/>
</dbReference>
<gene>
    <name evidence="4" type="primary">msrA</name>
    <name evidence="6" type="ORF">P353_10355</name>
</gene>
<feature type="domain" description="Peptide methionine sulphoxide reductase MsrA" evidence="5">
    <location>
        <begin position="63"/>
        <end position="214"/>
    </location>
</feature>
<comment type="similarity">
    <text evidence="4">Belongs to the MsrA Met sulfoxide reductase family.</text>
</comment>
<protein>
    <recommendedName>
        <fullName evidence="4">Peptide methionine sulfoxide reductase MsrA</fullName>
        <shortName evidence="4">Protein-methionine-S-oxide reductase</shortName>
        <ecNumber evidence="4">1.8.4.11</ecNumber>
    </recommendedName>
    <alternativeName>
        <fullName evidence="4">Peptide-methionine (S)-S-oxide reductase</fullName>
        <shortName evidence="4">Peptide Met(O) reductase</shortName>
    </alternativeName>
</protein>
<dbReference type="HAMAP" id="MF_01401">
    <property type="entry name" value="MsrA"/>
    <property type="match status" value="1"/>
</dbReference>
<proteinExistence type="inferred from homology"/>
<dbReference type="EC" id="1.8.4.11" evidence="4"/>
<evidence type="ECO:0000256" key="1">
    <source>
        <dbReference type="ARBA" id="ARBA00023002"/>
    </source>
</evidence>
<sequence>MNTSLTSATISNRRDLLQTMASSIVLLGSGLLWQPTAFSAEDAVRIPAPATDLPAAGQSPQRAIFAGGCFWGVQGVFQHVKGVQRAVSGYSGGAASNASYELVSRGNTGHAESVEVTFDPSQISYGELLQIFFSVVHNPTQLNRQGPDTGTQYRSAIFATSPEQLKTAQAYVAQLDAARLYPKPIVTRLEGKASFYPAELYHQDFMTENPRHPYIIFNDLPKVNNLKRLFPNRYRSDPVLTKKAHP</sequence>
<organism evidence="6 7">
    <name type="scientific">Comamonas testosteroni</name>
    <name type="common">Pseudomonas testosteroni</name>
    <dbReference type="NCBI Taxonomy" id="285"/>
    <lineage>
        <taxon>Bacteria</taxon>
        <taxon>Pseudomonadati</taxon>
        <taxon>Pseudomonadota</taxon>
        <taxon>Betaproteobacteria</taxon>
        <taxon>Burkholderiales</taxon>
        <taxon>Comamonadaceae</taxon>
        <taxon>Comamonas</taxon>
    </lineage>
</organism>
<reference evidence="6 7" key="1">
    <citation type="submission" date="2013-09" db="EMBL/GenBank/DDBJ databases">
        <title>High correlation between genotypes and phenotypes of environmental bacteria Comamonas testosteroni strains.</title>
        <authorList>
            <person name="Liu L."/>
            <person name="Zhu W."/>
            <person name="Xia X."/>
            <person name="Xu B."/>
            <person name="Luo M."/>
            <person name="Wang G."/>
        </authorList>
    </citation>
    <scope>NUCLEOTIDE SEQUENCE [LARGE SCALE GENOMIC DNA]</scope>
    <source>
        <strain evidence="6 7">JL40</strain>
    </source>
</reference>
<dbReference type="InterPro" id="IPR002569">
    <property type="entry name" value="Met_Sox_Rdtase_MsrA_dom"/>
</dbReference>
<dbReference type="Gene3D" id="3.30.1060.10">
    <property type="entry name" value="Peptide methionine sulphoxide reductase MsrA"/>
    <property type="match status" value="1"/>
</dbReference>
<evidence type="ECO:0000256" key="4">
    <source>
        <dbReference type="HAMAP-Rule" id="MF_01401"/>
    </source>
</evidence>
<dbReference type="SUPFAM" id="SSF55068">
    <property type="entry name" value="Peptide methionine sulfoxide reductase"/>
    <property type="match status" value="1"/>
</dbReference>
<dbReference type="PANTHER" id="PTHR43774:SF1">
    <property type="entry name" value="PEPTIDE METHIONINE SULFOXIDE REDUCTASE MSRA 2"/>
    <property type="match status" value="1"/>
</dbReference>
<name>A0A096FKT9_COMTE</name>
<dbReference type="Proteomes" id="UP000029553">
    <property type="component" value="Unassembled WGS sequence"/>
</dbReference>
<dbReference type="EMBL" id="AWOR01000043">
    <property type="protein sequence ID" value="KGH30519.1"/>
    <property type="molecule type" value="Genomic_DNA"/>
</dbReference>